<dbReference type="Proteomes" id="UP000183898">
    <property type="component" value="Unassembled WGS sequence"/>
</dbReference>
<dbReference type="EMBL" id="FOCT01000004">
    <property type="protein sequence ID" value="SEN35298.1"/>
    <property type="molecule type" value="Genomic_DNA"/>
</dbReference>
<comment type="similarity">
    <text evidence="1">Belongs to the GTP cyclohydrolase I type 2/NIF3 family.</text>
</comment>
<proteinExistence type="inferred from homology"/>
<accession>A0A1H8FW23</accession>
<dbReference type="GO" id="GO:0005737">
    <property type="term" value="C:cytoplasm"/>
    <property type="evidence" value="ECO:0007669"/>
    <property type="project" value="TreeGrafter"/>
</dbReference>
<dbReference type="InterPro" id="IPR002678">
    <property type="entry name" value="DUF34/NIF3"/>
</dbReference>
<dbReference type="PANTHER" id="PTHR13799">
    <property type="entry name" value="NGG1 INTERACTING FACTOR 3"/>
    <property type="match status" value="1"/>
</dbReference>
<keyword evidence="4 5" id="KW-0479">Metal-binding</keyword>
<organism evidence="6 7">
    <name type="scientific">Nitrosospira multiformis</name>
    <dbReference type="NCBI Taxonomy" id="1231"/>
    <lineage>
        <taxon>Bacteria</taxon>
        <taxon>Pseudomonadati</taxon>
        <taxon>Pseudomonadota</taxon>
        <taxon>Betaproteobacteria</taxon>
        <taxon>Nitrosomonadales</taxon>
        <taxon>Nitrosomonadaceae</taxon>
        <taxon>Nitrosospira</taxon>
    </lineage>
</organism>
<dbReference type="AlphaFoldDB" id="A0A1H8FW23"/>
<feature type="binding site" evidence="5">
    <location>
        <position position="217"/>
    </location>
    <ligand>
        <name>a divalent metal cation</name>
        <dbReference type="ChEBI" id="CHEBI:60240"/>
        <label>1</label>
    </ligand>
</feature>
<gene>
    <name evidence="6" type="ORF">SAMN05216404_1042</name>
</gene>
<dbReference type="InterPro" id="IPR036069">
    <property type="entry name" value="DUF34/NIF3_sf"/>
</dbReference>
<evidence type="ECO:0000256" key="2">
    <source>
        <dbReference type="ARBA" id="ARBA00011643"/>
    </source>
</evidence>
<evidence type="ECO:0000256" key="1">
    <source>
        <dbReference type="ARBA" id="ARBA00006964"/>
    </source>
</evidence>
<dbReference type="NCBIfam" id="TIGR00486">
    <property type="entry name" value="YbgI_SA1388"/>
    <property type="match status" value="1"/>
</dbReference>
<dbReference type="Pfam" id="PF01784">
    <property type="entry name" value="DUF34_NIF3"/>
    <property type="match status" value="1"/>
</dbReference>
<feature type="binding site" evidence="5">
    <location>
        <position position="221"/>
    </location>
    <ligand>
        <name>a divalent metal cation</name>
        <dbReference type="ChEBI" id="CHEBI:60240"/>
        <label>1</label>
    </ligand>
</feature>
<protein>
    <recommendedName>
        <fullName evidence="3">GTP cyclohydrolase 1 type 2 homolog</fullName>
    </recommendedName>
</protein>
<dbReference type="FunFam" id="3.40.1390.30:FF:000002">
    <property type="entry name" value="Nif3-like dinuclear metal center protein"/>
    <property type="match status" value="1"/>
</dbReference>
<feature type="binding site" evidence="5">
    <location>
        <position position="64"/>
    </location>
    <ligand>
        <name>a divalent metal cation</name>
        <dbReference type="ChEBI" id="CHEBI:60240"/>
        <label>2</label>
    </ligand>
</feature>
<reference evidence="6 7" key="1">
    <citation type="submission" date="2016-10" db="EMBL/GenBank/DDBJ databases">
        <authorList>
            <person name="de Groot N.N."/>
        </authorList>
    </citation>
    <scope>NUCLEOTIDE SEQUENCE [LARGE SCALE GENOMIC DNA]</scope>
    <source>
        <strain evidence="6 7">Nl18</strain>
    </source>
</reference>
<sequence length="249" mass="27358">MQVNDLEAYLNRLLDTAKFHDYCPNGLQVEGRREVRQLVSGVTASFDFIEAAIAAGADAVLVHHGYFWRGMNPCLTGMKRRRIALLLAHDISLLSYHLPLDAHPELGNNKRLSHKLGLRETGRFGDQGIGMFGTLPSNVSNLKELRVSVEQALSRTPLVIGDDARPVNRVAWCTGGAQDYFGDAIDLGADVFITGEISERTVHLARESGVAFISAGHHATERYGVQALGEHISEKFGVSHQYIDIDNPV</sequence>
<dbReference type="Gene3D" id="3.40.1390.30">
    <property type="entry name" value="NIF3 (NGG1p interacting factor 3)-like"/>
    <property type="match status" value="2"/>
</dbReference>
<name>A0A1H8FW23_9PROT</name>
<evidence type="ECO:0000256" key="4">
    <source>
        <dbReference type="ARBA" id="ARBA00022723"/>
    </source>
</evidence>
<comment type="subunit">
    <text evidence="2">Homohexamer.</text>
</comment>
<evidence type="ECO:0000313" key="6">
    <source>
        <dbReference type="EMBL" id="SEN35298.1"/>
    </source>
</evidence>
<dbReference type="PANTHER" id="PTHR13799:SF14">
    <property type="entry name" value="GTP CYCLOHYDROLASE 1 TYPE 2 HOMOLOG"/>
    <property type="match status" value="1"/>
</dbReference>
<dbReference type="GO" id="GO:0046872">
    <property type="term" value="F:metal ion binding"/>
    <property type="evidence" value="ECO:0007669"/>
    <property type="project" value="UniProtKB-KW"/>
</dbReference>
<feature type="binding site" evidence="5">
    <location>
        <position position="63"/>
    </location>
    <ligand>
        <name>a divalent metal cation</name>
        <dbReference type="ChEBI" id="CHEBI:60240"/>
        <label>1</label>
    </ligand>
</feature>
<evidence type="ECO:0000256" key="3">
    <source>
        <dbReference type="ARBA" id="ARBA00022112"/>
    </source>
</evidence>
<evidence type="ECO:0000313" key="7">
    <source>
        <dbReference type="Proteomes" id="UP000183898"/>
    </source>
</evidence>
<dbReference type="RefSeq" id="WP_074745167.1">
    <property type="nucleotide sequence ID" value="NZ_FOCT01000004.1"/>
</dbReference>
<dbReference type="SUPFAM" id="SSF102705">
    <property type="entry name" value="NIF3 (NGG1p interacting factor 3)-like"/>
    <property type="match status" value="1"/>
</dbReference>
<evidence type="ECO:0000256" key="5">
    <source>
        <dbReference type="PIRSR" id="PIRSR602678-1"/>
    </source>
</evidence>
<feature type="binding site" evidence="5">
    <location>
        <position position="101"/>
    </location>
    <ligand>
        <name>a divalent metal cation</name>
        <dbReference type="ChEBI" id="CHEBI:60240"/>
        <label>1</label>
    </ligand>
</feature>